<dbReference type="GO" id="GO:0003697">
    <property type="term" value="F:single-stranded DNA binding"/>
    <property type="evidence" value="ECO:0007669"/>
    <property type="project" value="TreeGrafter"/>
</dbReference>
<dbReference type="KEGG" id="bgt:106072880"/>
<dbReference type="GO" id="GO:0006298">
    <property type="term" value="P:mismatch repair"/>
    <property type="evidence" value="ECO:0007669"/>
    <property type="project" value="TreeGrafter"/>
</dbReference>
<dbReference type="PANTHER" id="PTHR15114">
    <property type="entry name" value="REPLICATION PROTEIN A3"/>
    <property type="match status" value="1"/>
</dbReference>
<dbReference type="OrthoDB" id="188186at2759"/>
<dbReference type="SUPFAM" id="SSF50249">
    <property type="entry name" value="Nucleic acid-binding proteins"/>
    <property type="match status" value="1"/>
</dbReference>
<dbReference type="STRING" id="6526.A0A2C9M4N1"/>
<comment type="similarity">
    <text evidence="2">Belongs to the replication factor A protein 3 family.</text>
</comment>
<dbReference type="Pfam" id="PF08661">
    <property type="entry name" value="Rep_fac-A_3"/>
    <property type="match status" value="1"/>
</dbReference>
<comment type="subcellular location">
    <subcellularLocation>
        <location evidence="1">Nucleus</location>
    </subcellularLocation>
</comment>
<dbReference type="AlphaFoldDB" id="A0A2C9M4N1"/>
<dbReference type="RefSeq" id="XP_013088783.2">
    <property type="nucleotide sequence ID" value="XM_013233329.2"/>
</dbReference>
<accession>A0A2C9M4N1</accession>
<dbReference type="VEuPathDB" id="VectorBase:BGLAX_050087"/>
<proteinExistence type="inferred from homology"/>
<dbReference type="GO" id="GO:0006260">
    <property type="term" value="P:DNA replication"/>
    <property type="evidence" value="ECO:0007669"/>
    <property type="project" value="InterPro"/>
</dbReference>
<evidence type="ECO:0008006" key="6">
    <source>
        <dbReference type="Google" id="ProtNLM"/>
    </source>
</evidence>
<dbReference type="EnsemblMetazoa" id="BGLB038488-RA">
    <property type="protein sequence ID" value="BGLB038488-PA"/>
    <property type="gene ID" value="BGLB038488"/>
</dbReference>
<dbReference type="InterPro" id="IPR012340">
    <property type="entry name" value="NA-bd_OB-fold"/>
</dbReference>
<dbReference type="InterPro" id="IPR013970">
    <property type="entry name" value="Rfa2"/>
</dbReference>
<keyword evidence="3" id="KW-0539">Nucleus</keyword>
<evidence type="ECO:0000313" key="5">
    <source>
        <dbReference type="Proteomes" id="UP000076420"/>
    </source>
</evidence>
<dbReference type="GO" id="GO:0000724">
    <property type="term" value="P:double-strand break repair via homologous recombination"/>
    <property type="evidence" value="ECO:0007669"/>
    <property type="project" value="TreeGrafter"/>
</dbReference>
<name>A0A2C9M4N1_BIOGL</name>
<evidence type="ECO:0000313" key="4">
    <source>
        <dbReference type="EnsemblMetazoa" id="BGLB038488-PA"/>
    </source>
</evidence>
<gene>
    <name evidence="4" type="primary">106072880</name>
</gene>
<dbReference type="CDD" id="cd04479">
    <property type="entry name" value="RPA3"/>
    <property type="match status" value="1"/>
</dbReference>
<evidence type="ECO:0000256" key="3">
    <source>
        <dbReference type="ARBA" id="ARBA00023242"/>
    </source>
</evidence>
<organism evidence="4 5">
    <name type="scientific">Biomphalaria glabrata</name>
    <name type="common">Bloodfluke planorb</name>
    <name type="synonym">Freshwater snail</name>
    <dbReference type="NCBI Taxonomy" id="6526"/>
    <lineage>
        <taxon>Eukaryota</taxon>
        <taxon>Metazoa</taxon>
        <taxon>Spiralia</taxon>
        <taxon>Lophotrochozoa</taxon>
        <taxon>Mollusca</taxon>
        <taxon>Gastropoda</taxon>
        <taxon>Heterobranchia</taxon>
        <taxon>Euthyneura</taxon>
        <taxon>Panpulmonata</taxon>
        <taxon>Hygrophila</taxon>
        <taxon>Lymnaeoidea</taxon>
        <taxon>Planorbidae</taxon>
        <taxon>Biomphalaria</taxon>
    </lineage>
</organism>
<dbReference type="GO" id="GO:0035861">
    <property type="term" value="C:site of double-strand break"/>
    <property type="evidence" value="ECO:0007669"/>
    <property type="project" value="TreeGrafter"/>
</dbReference>
<evidence type="ECO:0000256" key="2">
    <source>
        <dbReference type="ARBA" id="ARBA00009761"/>
    </source>
</evidence>
<reference evidence="4" key="1">
    <citation type="submission" date="2020-05" db="UniProtKB">
        <authorList>
            <consortium name="EnsemblMetazoa"/>
        </authorList>
    </citation>
    <scope>IDENTIFICATION</scope>
    <source>
        <strain evidence="4">BB02</strain>
    </source>
</reference>
<dbReference type="VEuPathDB" id="VectorBase:BGLB038488"/>
<sequence length="120" mass="13220">MSLNDHTHPRINGSLLQNHLGKNICLLGLVKNVDRSGKSFTMTTSDKSDVQIQLQEPLSHSLSGLAEIQGKVISRNTVSCDNVVSLADATQNFDFVLYQKAIELTQRCPNYYIQGGNAED</sequence>
<protein>
    <recommendedName>
        <fullName evidence="6">Replication factor A protein 3</fullName>
    </recommendedName>
</protein>
<dbReference type="GO" id="GO:0006284">
    <property type="term" value="P:base-excision repair"/>
    <property type="evidence" value="ECO:0007669"/>
    <property type="project" value="TreeGrafter"/>
</dbReference>
<dbReference type="GO" id="GO:0005662">
    <property type="term" value="C:DNA replication factor A complex"/>
    <property type="evidence" value="ECO:0007669"/>
    <property type="project" value="TreeGrafter"/>
</dbReference>
<evidence type="ECO:0000256" key="1">
    <source>
        <dbReference type="ARBA" id="ARBA00004123"/>
    </source>
</evidence>
<dbReference type="GO" id="GO:0006289">
    <property type="term" value="P:nucleotide-excision repair"/>
    <property type="evidence" value="ECO:0007669"/>
    <property type="project" value="TreeGrafter"/>
</dbReference>
<dbReference type="Gene3D" id="2.40.50.140">
    <property type="entry name" value="Nucleic acid-binding proteins"/>
    <property type="match status" value="1"/>
</dbReference>
<dbReference type="PANTHER" id="PTHR15114:SF1">
    <property type="entry name" value="REPLICATION PROTEIN A 14 KDA SUBUNIT"/>
    <property type="match status" value="1"/>
</dbReference>
<dbReference type="GO" id="GO:0003684">
    <property type="term" value="F:damaged DNA binding"/>
    <property type="evidence" value="ECO:0007669"/>
    <property type="project" value="TreeGrafter"/>
</dbReference>
<dbReference type="Proteomes" id="UP000076420">
    <property type="component" value="Unassembled WGS sequence"/>
</dbReference>
<dbReference type="FunFam" id="2.40.50.140:FF:000395">
    <property type="entry name" value="Replication protein A3"/>
    <property type="match status" value="1"/>
</dbReference>